<dbReference type="RefSeq" id="WP_092471684.1">
    <property type="nucleotide sequence ID" value="NZ_FOOX01000008.1"/>
</dbReference>
<dbReference type="AlphaFoldDB" id="A0A1I2U7Z3"/>
<sequence length="401" mass="44511">MSRESYKVFSEGRIANLVLKNRLVRSATGDSKMTTDGKTIDEVLKIYKDLAAGGVGMIITGVMAVIPSNKTMARQICIYSDEYIPEISKIADIVHQTDNRCAIIAQLNHAGRQVLDHNNLADCVGPSVVESPILVKKARELTVNQIHSLIKAFADSIVRVKKAGFDGVQLHACHGYLLSSFLSPYTNRRTDRFGGSAKNRVNIVKDIISQARISVGSFPILIKMNCDDFVEGGISKDNFAELIKEMETTGVDAIEVSGGMWDCLVRSEEELGFFPVPIPESRVRISTPEKQSYYYDYVKNIDVGLPLILVGGHRNIERMENLLSEGKVDYLSLCRPLISEPDLPNRWLKGIGKENADCVSCNACLVYLMQGEFCCVIKKTGMDKEAIESMLSAKDWREGFK</sequence>
<dbReference type="PANTHER" id="PTHR43656:SF2">
    <property type="entry name" value="BINDING OXIDOREDUCTASE, PUTATIVE (AFU_ORTHOLOGUE AFUA_2G08260)-RELATED"/>
    <property type="match status" value="1"/>
</dbReference>
<evidence type="ECO:0000256" key="2">
    <source>
        <dbReference type="ARBA" id="ARBA00023002"/>
    </source>
</evidence>
<keyword evidence="1" id="KW-0285">Flavoprotein</keyword>
<dbReference type="InterPro" id="IPR001155">
    <property type="entry name" value="OxRdtase_FMN_N"/>
</dbReference>
<protein>
    <submittedName>
        <fullName evidence="4">2,4-dienoyl-CoA reductase</fullName>
    </submittedName>
</protein>
<dbReference type="InterPro" id="IPR013785">
    <property type="entry name" value="Aldolase_TIM"/>
</dbReference>
<dbReference type="STRING" id="341036.SAMN05660649_02487"/>
<evidence type="ECO:0000256" key="1">
    <source>
        <dbReference type="ARBA" id="ARBA00022630"/>
    </source>
</evidence>
<dbReference type="EMBL" id="FOOX01000008">
    <property type="protein sequence ID" value="SFG71797.1"/>
    <property type="molecule type" value="Genomic_DNA"/>
</dbReference>
<evidence type="ECO:0000313" key="4">
    <source>
        <dbReference type="EMBL" id="SFG71797.1"/>
    </source>
</evidence>
<gene>
    <name evidence="4" type="ORF">SAMN05660649_02487</name>
</gene>
<keyword evidence="2" id="KW-0560">Oxidoreductase</keyword>
<dbReference type="GO" id="GO:0010181">
    <property type="term" value="F:FMN binding"/>
    <property type="evidence" value="ECO:0007669"/>
    <property type="project" value="InterPro"/>
</dbReference>
<evidence type="ECO:0000259" key="3">
    <source>
        <dbReference type="Pfam" id="PF00724"/>
    </source>
</evidence>
<feature type="domain" description="NADH:flavin oxidoreductase/NADH oxidase N-terminal" evidence="3">
    <location>
        <begin position="13"/>
        <end position="352"/>
    </location>
</feature>
<dbReference type="OrthoDB" id="9772736at2"/>
<organism evidence="4 5">
    <name type="scientific">Desulfotruncus arcticus DSM 17038</name>
    <dbReference type="NCBI Taxonomy" id="1121424"/>
    <lineage>
        <taxon>Bacteria</taxon>
        <taxon>Bacillati</taxon>
        <taxon>Bacillota</taxon>
        <taxon>Clostridia</taxon>
        <taxon>Eubacteriales</taxon>
        <taxon>Desulfallaceae</taxon>
        <taxon>Desulfotruncus</taxon>
    </lineage>
</organism>
<dbReference type="Proteomes" id="UP000199337">
    <property type="component" value="Unassembled WGS sequence"/>
</dbReference>
<accession>A0A1I2U7Z3</accession>
<proteinExistence type="predicted"/>
<keyword evidence="5" id="KW-1185">Reference proteome</keyword>
<dbReference type="Pfam" id="PF00724">
    <property type="entry name" value="Oxidored_FMN"/>
    <property type="match status" value="1"/>
</dbReference>
<dbReference type="PANTHER" id="PTHR43656">
    <property type="entry name" value="BINDING OXIDOREDUCTASE, PUTATIVE (AFU_ORTHOLOGUE AFUA_2G08260)-RELATED"/>
    <property type="match status" value="1"/>
</dbReference>
<name>A0A1I2U7Z3_9FIRM</name>
<evidence type="ECO:0000313" key="5">
    <source>
        <dbReference type="Proteomes" id="UP000199337"/>
    </source>
</evidence>
<dbReference type="CDD" id="cd02803">
    <property type="entry name" value="OYE_like_FMN_family"/>
    <property type="match status" value="1"/>
</dbReference>
<reference evidence="5" key="1">
    <citation type="submission" date="2016-10" db="EMBL/GenBank/DDBJ databases">
        <authorList>
            <person name="Varghese N."/>
            <person name="Submissions S."/>
        </authorList>
    </citation>
    <scope>NUCLEOTIDE SEQUENCE [LARGE SCALE GENOMIC DNA]</scope>
    <source>
        <strain evidence="5">DSM 17038</strain>
    </source>
</reference>
<dbReference type="InterPro" id="IPR051799">
    <property type="entry name" value="NADH_flavin_oxidoreductase"/>
</dbReference>
<dbReference type="Gene3D" id="3.20.20.70">
    <property type="entry name" value="Aldolase class I"/>
    <property type="match status" value="1"/>
</dbReference>
<dbReference type="GO" id="GO:0016491">
    <property type="term" value="F:oxidoreductase activity"/>
    <property type="evidence" value="ECO:0007669"/>
    <property type="project" value="UniProtKB-KW"/>
</dbReference>
<dbReference type="SUPFAM" id="SSF51395">
    <property type="entry name" value="FMN-linked oxidoreductases"/>
    <property type="match status" value="1"/>
</dbReference>